<dbReference type="InterPro" id="IPR036703">
    <property type="entry name" value="MOB_kinase_act_sf"/>
</dbReference>
<evidence type="ECO:0000256" key="1">
    <source>
        <dbReference type="SAM" id="MobiDB-lite"/>
    </source>
</evidence>
<feature type="compositionally biased region" description="Polar residues" evidence="1">
    <location>
        <begin position="1"/>
        <end position="23"/>
    </location>
</feature>
<evidence type="ECO:0000313" key="3">
    <source>
        <dbReference type="Proteomes" id="UP001194580"/>
    </source>
</evidence>
<feature type="region of interest" description="Disordered" evidence="1">
    <location>
        <begin position="1"/>
        <end position="69"/>
    </location>
</feature>
<name>A0AAD4H4B8_9FUNG</name>
<protein>
    <submittedName>
        <fullName evidence="2">Uncharacterized protein</fullName>
    </submittedName>
</protein>
<feature type="compositionally biased region" description="Low complexity" evidence="1">
    <location>
        <begin position="41"/>
        <end position="53"/>
    </location>
</feature>
<dbReference type="Proteomes" id="UP001194580">
    <property type="component" value="Unassembled WGS sequence"/>
</dbReference>
<comment type="caution">
    <text evidence="2">The sequence shown here is derived from an EMBL/GenBank/DDBJ whole genome shotgun (WGS) entry which is preliminary data.</text>
</comment>
<organism evidence="2 3">
    <name type="scientific">Linnemannia exigua</name>
    <dbReference type="NCBI Taxonomy" id="604196"/>
    <lineage>
        <taxon>Eukaryota</taxon>
        <taxon>Fungi</taxon>
        <taxon>Fungi incertae sedis</taxon>
        <taxon>Mucoromycota</taxon>
        <taxon>Mortierellomycotina</taxon>
        <taxon>Mortierellomycetes</taxon>
        <taxon>Mortierellales</taxon>
        <taxon>Mortierellaceae</taxon>
        <taxon>Linnemannia</taxon>
    </lineage>
</organism>
<proteinExistence type="predicted"/>
<gene>
    <name evidence="2" type="ORF">BGZ95_000472</name>
</gene>
<accession>A0AAD4H4B8</accession>
<sequence length="142" mass="15867">MEAQAQETSKKVPTSPTSQSNLITDSTDEKTDSSDKAAAISSGTTPTVSTTTTGKPQRNLPGTKDEGLYQWPKRPLESIESAFALREYLQSLIRQDPHNVDLIISLPSGQDENAWLYEHLWYAIISLNNMCLKLDMVYMKMN</sequence>
<dbReference type="EMBL" id="JAAAIL010001088">
    <property type="protein sequence ID" value="KAG0271680.1"/>
    <property type="molecule type" value="Genomic_DNA"/>
</dbReference>
<evidence type="ECO:0000313" key="2">
    <source>
        <dbReference type="EMBL" id="KAG0271680.1"/>
    </source>
</evidence>
<dbReference type="AlphaFoldDB" id="A0AAD4H4B8"/>
<dbReference type="SUPFAM" id="SSF101152">
    <property type="entry name" value="Mob1/phocein"/>
    <property type="match status" value="1"/>
</dbReference>
<dbReference type="Gene3D" id="1.20.140.30">
    <property type="entry name" value="MOB kinase activator"/>
    <property type="match status" value="1"/>
</dbReference>
<reference evidence="2" key="1">
    <citation type="journal article" date="2020" name="Fungal Divers.">
        <title>Resolving the Mortierellaceae phylogeny through synthesis of multi-gene phylogenetics and phylogenomics.</title>
        <authorList>
            <person name="Vandepol N."/>
            <person name="Liber J."/>
            <person name="Desiro A."/>
            <person name="Na H."/>
            <person name="Kennedy M."/>
            <person name="Barry K."/>
            <person name="Grigoriev I.V."/>
            <person name="Miller A.N."/>
            <person name="O'Donnell K."/>
            <person name="Stajich J.E."/>
            <person name="Bonito G."/>
        </authorList>
    </citation>
    <scope>NUCLEOTIDE SEQUENCE</scope>
    <source>
        <strain evidence="2">NRRL 28262</strain>
    </source>
</reference>
<keyword evidence="3" id="KW-1185">Reference proteome</keyword>